<accession>A0A0E9WP26</accession>
<sequence>MHGALGGSPLLCRCREPLLSLVNVKRYRTAGKRSRYVTNSRHLLPSEAAADGTLMKRTAALSRPCRSRPSARRLEDGVLGHRLCHARSPRNKENTGMGGGFVKDGVLCSFKACFGD</sequence>
<evidence type="ECO:0000313" key="1">
    <source>
        <dbReference type="EMBL" id="JAH91295.1"/>
    </source>
</evidence>
<proteinExistence type="predicted"/>
<dbReference type="AlphaFoldDB" id="A0A0E9WP26"/>
<dbReference type="EMBL" id="GBXM01017282">
    <property type="protein sequence ID" value="JAH91295.1"/>
    <property type="molecule type" value="Transcribed_RNA"/>
</dbReference>
<name>A0A0E9WP26_ANGAN</name>
<organism evidence="1">
    <name type="scientific">Anguilla anguilla</name>
    <name type="common">European freshwater eel</name>
    <name type="synonym">Muraena anguilla</name>
    <dbReference type="NCBI Taxonomy" id="7936"/>
    <lineage>
        <taxon>Eukaryota</taxon>
        <taxon>Metazoa</taxon>
        <taxon>Chordata</taxon>
        <taxon>Craniata</taxon>
        <taxon>Vertebrata</taxon>
        <taxon>Euteleostomi</taxon>
        <taxon>Actinopterygii</taxon>
        <taxon>Neopterygii</taxon>
        <taxon>Teleostei</taxon>
        <taxon>Anguilliformes</taxon>
        <taxon>Anguillidae</taxon>
        <taxon>Anguilla</taxon>
    </lineage>
</organism>
<reference evidence="1" key="1">
    <citation type="submission" date="2014-11" db="EMBL/GenBank/DDBJ databases">
        <authorList>
            <person name="Amaro Gonzalez C."/>
        </authorList>
    </citation>
    <scope>NUCLEOTIDE SEQUENCE</scope>
</reference>
<protein>
    <submittedName>
        <fullName evidence="1">Uncharacterized protein</fullName>
    </submittedName>
</protein>
<reference evidence="1" key="2">
    <citation type="journal article" date="2015" name="Fish Shellfish Immunol.">
        <title>Early steps in the European eel (Anguilla anguilla)-Vibrio vulnificus interaction in the gills: Role of the RtxA13 toxin.</title>
        <authorList>
            <person name="Callol A."/>
            <person name="Pajuelo D."/>
            <person name="Ebbesson L."/>
            <person name="Teles M."/>
            <person name="MacKenzie S."/>
            <person name="Amaro C."/>
        </authorList>
    </citation>
    <scope>NUCLEOTIDE SEQUENCE</scope>
</reference>